<evidence type="ECO:0000313" key="2">
    <source>
        <dbReference type="EMBL" id="PLW48051.1"/>
    </source>
</evidence>
<protein>
    <submittedName>
        <fullName evidence="3">Uncharacterized protein</fullName>
    </submittedName>
</protein>
<evidence type="ECO:0000313" key="5">
    <source>
        <dbReference type="Proteomes" id="UP000235392"/>
    </source>
</evidence>
<accession>A0A2N5W7F4</accession>
<keyword evidence="4" id="KW-1185">Reference proteome</keyword>
<dbReference type="EMBL" id="PGCJ01000004">
    <property type="protein sequence ID" value="PLW58173.1"/>
    <property type="molecule type" value="Genomic_DNA"/>
</dbReference>
<dbReference type="Proteomes" id="UP000235392">
    <property type="component" value="Unassembled WGS sequence"/>
</dbReference>
<dbReference type="EMBL" id="PGCJ01000850">
    <property type="protein sequence ID" value="PLW17402.1"/>
    <property type="molecule type" value="Genomic_DNA"/>
</dbReference>
<proteinExistence type="predicted"/>
<evidence type="ECO:0000313" key="1">
    <source>
        <dbReference type="EMBL" id="PLW17402.1"/>
    </source>
</evidence>
<comment type="caution">
    <text evidence="3">The sequence shown here is derived from an EMBL/GenBank/DDBJ whole genome shotgun (WGS) entry which is preliminary data.</text>
</comment>
<dbReference type="EMBL" id="PGCI01000026">
    <property type="protein sequence ID" value="PLW48051.1"/>
    <property type="molecule type" value="Genomic_DNA"/>
</dbReference>
<reference evidence="4 5" key="1">
    <citation type="submission" date="2017-11" db="EMBL/GenBank/DDBJ databases">
        <title>De novo assembly and phasing of dikaryotic genomes from two isolates of Puccinia coronata f. sp. avenae, the causal agent of oat crown rust.</title>
        <authorList>
            <person name="Miller M.E."/>
            <person name="Zhang Y."/>
            <person name="Omidvar V."/>
            <person name="Sperschneider J."/>
            <person name="Schwessinger B."/>
            <person name="Raley C."/>
            <person name="Palmer J.M."/>
            <person name="Garnica D."/>
            <person name="Upadhyaya N."/>
            <person name="Rathjen J."/>
            <person name="Taylor J.M."/>
            <person name="Park R.F."/>
            <person name="Dodds P.N."/>
            <person name="Hirsch C.D."/>
            <person name="Kianian S.F."/>
            <person name="Figueroa M."/>
        </authorList>
    </citation>
    <scope>NUCLEOTIDE SEQUENCE [LARGE SCALE GENOMIC DNA]</scope>
    <source>
        <strain evidence="3">12NC29</strain>
        <strain evidence="2">12SD80</strain>
    </source>
</reference>
<dbReference type="Proteomes" id="UP000235388">
    <property type="component" value="Unassembled WGS sequence"/>
</dbReference>
<sequence length="64" mass="7138">MGVKAREWQGAAKEEEPVYGPLQHIAGFDNEDLKQSNHIGLVKSHATPDLTEDHPALDQLNTWC</sequence>
<name>A0A2N5W7F4_9BASI</name>
<evidence type="ECO:0000313" key="3">
    <source>
        <dbReference type="EMBL" id="PLW58173.1"/>
    </source>
</evidence>
<organism evidence="3 4">
    <name type="scientific">Puccinia coronata f. sp. avenae</name>
    <dbReference type="NCBI Taxonomy" id="200324"/>
    <lineage>
        <taxon>Eukaryota</taxon>
        <taxon>Fungi</taxon>
        <taxon>Dikarya</taxon>
        <taxon>Basidiomycota</taxon>
        <taxon>Pucciniomycotina</taxon>
        <taxon>Pucciniomycetes</taxon>
        <taxon>Pucciniales</taxon>
        <taxon>Pucciniaceae</taxon>
        <taxon>Puccinia</taxon>
    </lineage>
</organism>
<dbReference type="AlphaFoldDB" id="A0A2N5W7F4"/>
<evidence type="ECO:0000313" key="4">
    <source>
        <dbReference type="Proteomes" id="UP000235388"/>
    </source>
</evidence>
<gene>
    <name evidence="3" type="ORF">PCANC_00887</name>
    <name evidence="1" type="ORF">PCANC_14663</name>
    <name evidence="2" type="ORF">PCASD_03595</name>
</gene>